<proteinExistence type="predicted"/>
<dbReference type="Gene3D" id="3.40.390.10">
    <property type="entry name" value="Collagenase (Catalytic Domain)"/>
    <property type="match status" value="1"/>
</dbReference>
<gene>
    <name evidence="2" type="ORF">RND15_25650</name>
</gene>
<reference evidence="2" key="1">
    <citation type="submission" date="2024-05" db="EMBL/GenBank/DDBJ databases">
        <title>30 novel species of actinomycetes from the DSMZ collection.</title>
        <authorList>
            <person name="Nouioui I."/>
        </authorList>
    </citation>
    <scope>NUCLEOTIDE SEQUENCE</scope>
    <source>
        <strain evidence="2">DSM 41529</strain>
    </source>
</reference>
<feature type="chain" id="PRO_5046865211" description="Matrixin" evidence="1">
    <location>
        <begin position="42"/>
        <end position="198"/>
    </location>
</feature>
<name>A0ABU2XKL2_9ACTN</name>
<evidence type="ECO:0008006" key="4">
    <source>
        <dbReference type="Google" id="ProtNLM"/>
    </source>
</evidence>
<keyword evidence="3" id="KW-1185">Reference proteome</keyword>
<evidence type="ECO:0000313" key="2">
    <source>
        <dbReference type="EMBL" id="MDT0546071.1"/>
    </source>
</evidence>
<comment type="caution">
    <text evidence="2">The sequence shown here is derived from an EMBL/GenBank/DDBJ whole genome shotgun (WGS) entry which is preliminary data.</text>
</comment>
<evidence type="ECO:0000256" key="1">
    <source>
        <dbReference type="SAM" id="SignalP"/>
    </source>
</evidence>
<dbReference type="SUPFAM" id="SSF55486">
    <property type="entry name" value="Metalloproteases ('zincins'), catalytic domain"/>
    <property type="match status" value="1"/>
</dbReference>
<protein>
    <recommendedName>
        <fullName evidence="4">Matrixin</fullName>
    </recommendedName>
</protein>
<dbReference type="InterPro" id="IPR024079">
    <property type="entry name" value="MetalloPept_cat_dom_sf"/>
</dbReference>
<accession>A0ABU2XKL2</accession>
<dbReference type="RefSeq" id="WP_311726566.1">
    <property type="nucleotide sequence ID" value="NZ_JAVRFD010000013.1"/>
</dbReference>
<dbReference type="EMBL" id="JAVRFD010000013">
    <property type="protein sequence ID" value="MDT0546071.1"/>
    <property type="molecule type" value="Genomic_DNA"/>
</dbReference>
<feature type="signal peptide" evidence="1">
    <location>
        <begin position="1"/>
        <end position="41"/>
    </location>
</feature>
<keyword evidence="1" id="KW-0732">Signal</keyword>
<evidence type="ECO:0000313" key="3">
    <source>
        <dbReference type="Proteomes" id="UP001180754"/>
    </source>
</evidence>
<organism evidence="2 3">
    <name type="scientific">Streptomyces lonegramiae</name>
    <dbReference type="NCBI Taxonomy" id="3075524"/>
    <lineage>
        <taxon>Bacteria</taxon>
        <taxon>Bacillati</taxon>
        <taxon>Actinomycetota</taxon>
        <taxon>Actinomycetes</taxon>
        <taxon>Kitasatosporales</taxon>
        <taxon>Streptomycetaceae</taxon>
        <taxon>Streptomyces</taxon>
    </lineage>
</organism>
<dbReference type="Proteomes" id="UP001180754">
    <property type="component" value="Unassembled WGS sequence"/>
</dbReference>
<sequence>MVRTGGGRLTRRSLRLPVRLLTTASLTAGLCAGLPATPALAACGDDPDTVGSVDGAVLTYVLHTKYTAEWDRARAEWNALGRVDIRPEAGTDAGTGTGTKGKDTAYADVDASDIDRDDVGWSGMWESHDLGSDDIILNDHFLKDYSADTRRGVVTHELGHALRLGHRTASGAVMYCDDTRTAIAPSDLDITAYRAIWG</sequence>